<reference evidence="1 2" key="1">
    <citation type="submission" date="2018-10" db="EMBL/GenBank/DDBJ databases">
        <authorList>
            <person name="Ekblom R."/>
            <person name="Jareborg N."/>
        </authorList>
    </citation>
    <scope>NUCLEOTIDE SEQUENCE [LARGE SCALE GENOMIC DNA]</scope>
    <source>
        <tissue evidence="1">Muscle</tissue>
    </source>
</reference>
<comment type="caution">
    <text evidence="1">The sequence shown here is derived from an EMBL/GenBank/DDBJ whole genome shotgun (WGS) entry which is preliminary data.</text>
</comment>
<proteinExistence type="predicted"/>
<dbReference type="Proteomes" id="UP000269945">
    <property type="component" value="Unassembled WGS sequence"/>
</dbReference>
<organism evidence="1 2">
    <name type="scientific">Gulo gulo</name>
    <name type="common">Wolverine</name>
    <name type="synonym">Gluton</name>
    <dbReference type="NCBI Taxonomy" id="48420"/>
    <lineage>
        <taxon>Eukaryota</taxon>
        <taxon>Metazoa</taxon>
        <taxon>Chordata</taxon>
        <taxon>Craniata</taxon>
        <taxon>Vertebrata</taxon>
        <taxon>Euteleostomi</taxon>
        <taxon>Mammalia</taxon>
        <taxon>Eutheria</taxon>
        <taxon>Laurasiatheria</taxon>
        <taxon>Carnivora</taxon>
        <taxon>Caniformia</taxon>
        <taxon>Musteloidea</taxon>
        <taxon>Mustelidae</taxon>
        <taxon>Guloninae</taxon>
        <taxon>Gulo</taxon>
    </lineage>
</organism>
<dbReference type="EMBL" id="CYRY02029297">
    <property type="protein sequence ID" value="VCX04108.1"/>
    <property type="molecule type" value="Genomic_DNA"/>
</dbReference>
<sequence length="59" mass="6762">MLVIILYMLKLQIKMDLSRITQKCMVNPVFEPSSETYINLISGRPTIARLVPPTQEGNR</sequence>
<dbReference type="AlphaFoldDB" id="A0A9X9Q3H1"/>
<gene>
    <name evidence="1" type="ORF">BN2614_LOCUS1</name>
</gene>
<name>A0A9X9Q3H1_GULGU</name>
<evidence type="ECO:0000313" key="1">
    <source>
        <dbReference type="EMBL" id="VCX04108.1"/>
    </source>
</evidence>
<evidence type="ECO:0000313" key="2">
    <source>
        <dbReference type="Proteomes" id="UP000269945"/>
    </source>
</evidence>
<protein>
    <submittedName>
        <fullName evidence="1">Uncharacterized protein</fullName>
    </submittedName>
</protein>
<keyword evidence="2" id="KW-1185">Reference proteome</keyword>
<accession>A0A9X9Q3H1</accession>